<dbReference type="Gene3D" id="1.10.260.50">
    <property type="match status" value="1"/>
</dbReference>
<evidence type="ECO:0000256" key="3">
    <source>
        <dbReference type="ARBA" id="ARBA00012239"/>
    </source>
</evidence>
<sequence>MTESIYLDNNATTPLDSAVLAAMQDCMRHCYGNPSSKHHVGAAARERLIAARIQVAALLGCAPGEVVFTSGATESNHMAIMGALAIDPAKRHIVSSAVEHPSTLLLLGHLAAQDVEVTLLPVDGEGRIDLDRLASVIRADTALVSLMWANNETGVLFPIAEAAAIAKSNGVIFHTDAVQVVGKIPVDVEEVPVDLLSLSGHKLHAAKGVGALYIRKGLRLPPLFFGNQERKRRGGTENLIGIVGLGVAAALAARAIAQVGPGIGELRDVFERGLLERMPQTWINGASAPRVPGTSNLRFAATDAEIVLDGLDKAGVCASSGSACTAGGTEPSHVLVAMGQTADMALASVRFSFSRFNTVAEVERLLELLPGIVGPRIDGATQKVGG</sequence>
<evidence type="ECO:0000256" key="2">
    <source>
        <dbReference type="ARBA" id="ARBA00006490"/>
    </source>
</evidence>
<proteinExistence type="inferred from homology"/>
<evidence type="ECO:0000256" key="4">
    <source>
        <dbReference type="ARBA" id="ARBA00022679"/>
    </source>
</evidence>
<dbReference type="PROSITE" id="PS00595">
    <property type="entry name" value="AA_TRANSFER_CLASS_5"/>
    <property type="match status" value="1"/>
</dbReference>
<keyword evidence="8" id="KW-0411">Iron-sulfur</keyword>
<dbReference type="AlphaFoldDB" id="M1GLA3"/>
<keyword evidence="5" id="KW-0479">Metal-binding</keyword>
<dbReference type="Gene3D" id="3.90.1150.10">
    <property type="entry name" value="Aspartate Aminotransferase, domain 1"/>
    <property type="match status" value="1"/>
</dbReference>
<evidence type="ECO:0000313" key="10">
    <source>
        <dbReference type="EMBL" id="AGE14117.1"/>
    </source>
</evidence>
<accession>M1GLA3</accession>
<dbReference type="Gene3D" id="3.40.640.10">
    <property type="entry name" value="Type I PLP-dependent aspartate aminotransferase-like (Major domain)"/>
    <property type="match status" value="1"/>
</dbReference>
<dbReference type="GO" id="GO:0008483">
    <property type="term" value="F:transaminase activity"/>
    <property type="evidence" value="ECO:0007669"/>
    <property type="project" value="UniProtKB-KW"/>
</dbReference>
<dbReference type="GO" id="GO:0051536">
    <property type="term" value="F:iron-sulfur cluster binding"/>
    <property type="evidence" value="ECO:0007669"/>
    <property type="project" value="UniProtKB-KW"/>
</dbReference>
<dbReference type="InterPro" id="IPR000192">
    <property type="entry name" value="Aminotrans_V_dom"/>
</dbReference>
<organism evidence="10">
    <name type="scientific">uncultured prokaryote</name>
    <dbReference type="NCBI Taxonomy" id="198431"/>
    <lineage>
        <taxon>unclassified sequences</taxon>
        <taxon>environmental samples</taxon>
    </lineage>
</organism>
<dbReference type="InterPro" id="IPR015421">
    <property type="entry name" value="PyrdxlP-dep_Trfase_major"/>
</dbReference>
<dbReference type="GO" id="GO:0031071">
    <property type="term" value="F:cysteine desulfurase activity"/>
    <property type="evidence" value="ECO:0007669"/>
    <property type="project" value="UniProtKB-EC"/>
</dbReference>
<keyword evidence="7" id="KW-0408">Iron</keyword>
<dbReference type="PIRSF" id="PIRSF005572">
    <property type="entry name" value="NifS"/>
    <property type="match status" value="1"/>
</dbReference>
<evidence type="ECO:0000256" key="7">
    <source>
        <dbReference type="ARBA" id="ARBA00023004"/>
    </source>
</evidence>
<reference evidence="10" key="1">
    <citation type="journal article" date="2013" name="Appl. Environ. Microbiol.">
        <title>RubisCO Gene Clusters Found in a Metagenome Microarray from Acid Mine Drainage.</title>
        <authorList>
            <person name="Guo X."/>
            <person name="Yin H."/>
            <person name="Cong J."/>
            <person name="Dai Z."/>
            <person name="Liang Y."/>
            <person name="Liu X."/>
        </authorList>
    </citation>
    <scope>NUCLEOTIDE SEQUENCE</scope>
</reference>
<comment type="similarity">
    <text evidence="2">Belongs to the class-V pyridoxal-phosphate-dependent aminotransferase family. NifS/IscS subfamily.</text>
</comment>
<dbReference type="InterPro" id="IPR016454">
    <property type="entry name" value="Cysteine_dSase"/>
</dbReference>
<evidence type="ECO:0000259" key="9">
    <source>
        <dbReference type="Pfam" id="PF00266"/>
    </source>
</evidence>
<dbReference type="InterPro" id="IPR015424">
    <property type="entry name" value="PyrdxlP-dep_Trfase"/>
</dbReference>
<dbReference type="SUPFAM" id="SSF53383">
    <property type="entry name" value="PLP-dependent transferases"/>
    <property type="match status" value="1"/>
</dbReference>
<dbReference type="FunFam" id="3.40.640.10:FF:000084">
    <property type="entry name" value="IscS-like cysteine desulfurase"/>
    <property type="match status" value="1"/>
</dbReference>
<keyword evidence="10" id="KW-0032">Aminotransferase</keyword>
<dbReference type="PANTHER" id="PTHR11601">
    <property type="entry name" value="CYSTEINE DESULFURYLASE FAMILY MEMBER"/>
    <property type="match status" value="1"/>
</dbReference>
<evidence type="ECO:0000256" key="6">
    <source>
        <dbReference type="ARBA" id="ARBA00022898"/>
    </source>
</evidence>
<keyword evidence="6" id="KW-0663">Pyridoxal phosphate</keyword>
<dbReference type="Pfam" id="PF00266">
    <property type="entry name" value="Aminotran_5"/>
    <property type="match status" value="1"/>
</dbReference>
<feature type="domain" description="Aminotransferase class V" evidence="9">
    <location>
        <begin position="5"/>
        <end position="365"/>
    </location>
</feature>
<evidence type="ECO:0000256" key="1">
    <source>
        <dbReference type="ARBA" id="ARBA00001933"/>
    </source>
</evidence>
<dbReference type="EMBL" id="JQ815896">
    <property type="protein sequence ID" value="AGE14117.1"/>
    <property type="molecule type" value="Genomic_DNA"/>
</dbReference>
<dbReference type="InterPro" id="IPR015422">
    <property type="entry name" value="PyrdxlP-dep_Trfase_small"/>
</dbReference>
<keyword evidence="4 10" id="KW-0808">Transferase</keyword>
<evidence type="ECO:0000256" key="5">
    <source>
        <dbReference type="ARBA" id="ARBA00022723"/>
    </source>
</evidence>
<comment type="cofactor">
    <cofactor evidence="1">
        <name>pyridoxal 5'-phosphate</name>
        <dbReference type="ChEBI" id="CHEBI:597326"/>
    </cofactor>
</comment>
<dbReference type="EC" id="2.8.1.7" evidence="3"/>
<name>M1GLA3_9ZZZZ</name>
<dbReference type="GO" id="GO:0046872">
    <property type="term" value="F:metal ion binding"/>
    <property type="evidence" value="ECO:0007669"/>
    <property type="project" value="UniProtKB-KW"/>
</dbReference>
<evidence type="ECO:0000256" key="8">
    <source>
        <dbReference type="ARBA" id="ARBA00023014"/>
    </source>
</evidence>
<dbReference type="InterPro" id="IPR020578">
    <property type="entry name" value="Aminotrans_V_PyrdxlP_BS"/>
</dbReference>
<dbReference type="PANTHER" id="PTHR11601:SF34">
    <property type="entry name" value="CYSTEINE DESULFURASE"/>
    <property type="match status" value="1"/>
</dbReference>
<protein>
    <recommendedName>
        <fullName evidence="3">cysteine desulfurase</fullName>
        <ecNumber evidence="3">2.8.1.7</ecNumber>
    </recommendedName>
</protein>